<keyword evidence="2" id="KW-1185">Reference proteome</keyword>
<dbReference type="Proteomes" id="UP000014411">
    <property type="component" value="Unassembled WGS sequence"/>
</dbReference>
<reference evidence="1 2" key="1">
    <citation type="journal article" date="2012" name="J. Bacteriol.">
        <title>Genome sequence of Rhizobium grahamii CCGE502, a broad-host-range symbiont with low nodulation competitiveness in Phaseolus vulgaris.</title>
        <authorList>
            <person name="Althabegoiti M.J."/>
            <person name="Lozano L."/>
            <person name="Torres-Tejerizo G."/>
            <person name="Ormeno-Orrillo E."/>
            <person name="Rogel M.A."/>
            <person name="Gonzalez V."/>
            <person name="Martinez-Romero E."/>
        </authorList>
    </citation>
    <scope>NUCLEOTIDE SEQUENCE [LARGE SCALE GENOMIC DNA]</scope>
    <source>
        <strain evidence="1 2">CCGE 502</strain>
    </source>
</reference>
<protein>
    <submittedName>
        <fullName evidence="1">Uncharacterized protein</fullName>
    </submittedName>
</protein>
<name>S3ID37_9HYPH</name>
<proteinExistence type="predicted"/>
<sequence length="99" mass="11392">MCPRWASFSAFLEDMGERPPGTVLGRLQNSGDFEPANCIWTSKRKPAAYENIVVRSRGADVSVLELARLHEVNPKQLWIRIKFLEEDADEAIERLKYEQ</sequence>
<dbReference type="EMBL" id="AEYE02000017">
    <property type="protein sequence ID" value="EPE97063.1"/>
    <property type="molecule type" value="Genomic_DNA"/>
</dbReference>
<dbReference type="HOGENOM" id="CLU_2318172_0_0_5"/>
<evidence type="ECO:0000313" key="2">
    <source>
        <dbReference type="Proteomes" id="UP000014411"/>
    </source>
</evidence>
<dbReference type="STRING" id="990285.RGCCGE502_16905"/>
<organism evidence="1 2">
    <name type="scientific">Rhizobium grahamii CCGE 502</name>
    <dbReference type="NCBI Taxonomy" id="990285"/>
    <lineage>
        <taxon>Bacteria</taxon>
        <taxon>Pseudomonadati</taxon>
        <taxon>Pseudomonadota</taxon>
        <taxon>Alphaproteobacteria</taxon>
        <taxon>Hyphomicrobiales</taxon>
        <taxon>Rhizobiaceae</taxon>
        <taxon>Rhizobium/Agrobacterium group</taxon>
        <taxon>Rhizobium</taxon>
    </lineage>
</organism>
<gene>
    <name evidence="1" type="ORF">RGCCGE502_16905</name>
</gene>
<accession>S3ID37</accession>
<dbReference type="AlphaFoldDB" id="S3ID37"/>
<comment type="caution">
    <text evidence="1">The sequence shown here is derived from an EMBL/GenBank/DDBJ whole genome shotgun (WGS) entry which is preliminary data.</text>
</comment>
<evidence type="ECO:0000313" key="1">
    <source>
        <dbReference type="EMBL" id="EPE97063.1"/>
    </source>
</evidence>